<dbReference type="InterPro" id="IPR019978">
    <property type="entry name" value="Ribosomal_uS17_archaeal"/>
</dbReference>
<gene>
    <name evidence="6" type="primary">rps17</name>
    <name evidence="8" type="ORF">J9259_05240</name>
    <name evidence="9" type="ORF">KIY12_08145</name>
</gene>
<dbReference type="EMBL" id="JAHEAC010000086">
    <property type="protein sequence ID" value="MBX8644674.1"/>
    <property type="molecule type" value="Genomic_DNA"/>
</dbReference>
<comment type="function">
    <text evidence="6">One of the primary rRNA binding proteins, it binds specifically to the 5'-end of 16S ribosomal RNA.</text>
</comment>
<dbReference type="AlphaFoldDB" id="A0A8J7YXH0"/>
<comment type="similarity">
    <text evidence="1 6 7">Belongs to the universal ribosomal protein uS17 family.</text>
</comment>
<keyword evidence="3 6" id="KW-0694">RNA-binding</keyword>
<dbReference type="PRINTS" id="PR00973">
    <property type="entry name" value="RIBOSOMALS17"/>
</dbReference>
<dbReference type="InterPro" id="IPR028333">
    <property type="entry name" value="Ribosomal_uS17_arc/euk"/>
</dbReference>
<dbReference type="PANTHER" id="PTHR10744">
    <property type="entry name" value="40S RIBOSOMAL PROTEIN S11 FAMILY MEMBER"/>
    <property type="match status" value="1"/>
</dbReference>
<evidence type="ECO:0000313" key="9">
    <source>
        <dbReference type="EMBL" id="MBX8644674.1"/>
    </source>
</evidence>
<dbReference type="InterPro" id="IPR012340">
    <property type="entry name" value="NA-bd_OB-fold"/>
</dbReference>
<reference evidence="9" key="1">
    <citation type="submission" date="2021-05" db="EMBL/GenBank/DDBJ databases">
        <title>Genomic insights into ecological role and evolution of a novel Thermoplasmata order Candidatus Sysuiplasmatales.</title>
        <authorList>
            <person name="Yuan Y."/>
        </authorList>
    </citation>
    <scope>NUCLEOTIDE SEQUENCE</scope>
    <source>
        <strain evidence="9">TUT19-bin139</strain>
        <strain evidence="8">YP2-bin.285</strain>
    </source>
</reference>
<protein>
    <recommendedName>
        <fullName evidence="6">Small ribosomal subunit protein uS17</fullName>
    </recommendedName>
</protein>
<evidence type="ECO:0000313" key="10">
    <source>
        <dbReference type="Proteomes" id="UP000750197"/>
    </source>
</evidence>
<dbReference type="PANTHER" id="PTHR10744:SF9">
    <property type="entry name" value="40S RIBOSOMAL PROTEIN S11-RELATED"/>
    <property type="match status" value="1"/>
</dbReference>
<dbReference type="Proteomes" id="UP000716004">
    <property type="component" value="Unassembled WGS sequence"/>
</dbReference>
<comment type="caution">
    <text evidence="9">The sequence shown here is derived from an EMBL/GenBank/DDBJ whole genome shotgun (WGS) entry which is preliminary data.</text>
</comment>
<dbReference type="Gene3D" id="2.40.50.1000">
    <property type="match status" value="1"/>
</dbReference>
<dbReference type="Proteomes" id="UP000750197">
    <property type="component" value="Unassembled WGS sequence"/>
</dbReference>
<dbReference type="EMBL" id="JAGVSJ010000010">
    <property type="protein sequence ID" value="MBX8631907.1"/>
    <property type="molecule type" value="Genomic_DNA"/>
</dbReference>
<comment type="subunit">
    <text evidence="6">Part of the 30S ribosomal subunit.</text>
</comment>
<proteinExistence type="inferred from homology"/>
<evidence type="ECO:0000256" key="7">
    <source>
        <dbReference type="RuleBase" id="RU003872"/>
    </source>
</evidence>
<dbReference type="NCBIfam" id="NF006345">
    <property type="entry name" value="PRK08572.1"/>
    <property type="match status" value="1"/>
</dbReference>
<evidence type="ECO:0000256" key="4">
    <source>
        <dbReference type="ARBA" id="ARBA00022980"/>
    </source>
</evidence>
<dbReference type="InterPro" id="IPR000266">
    <property type="entry name" value="Ribosomal_uS17"/>
</dbReference>
<keyword evidence="2 6" id="KW-0699">rRNA-binding</keyword>
<dbReference type="InterPro" id="IPR019979">
    <property type="entry name" value="Ribosomal_uS17_CS"/>
</dbReference>
<sequence length="108" mass="12393">MTARDIGVTQWRPEAECNDGKCPYHGTLSVRGQSIVGKVVSARMKGTVIVEKEHRKFNQKYERYERRRRRYPAHLPACITVSEGDVVRIMECRPLSKTVSFVVIERSG</sequence>
<evidence type="ECO:0000313" key="8">
    <source>
        <dbReference type="EMBL" id="MBX8631907.1"/>
    </source>
</evidence>
<dbReference type="PROSITE" id="PS00056">
    <property type="entry name" value="RIBOSOMAL_S17"/>
    <property type="match status" value="1"/>
</dbReference>
<evidence type="ECO:0000256" key="5">
    <source>
        <dbReference type="ARBA" id="ARBA00023274"/>
    </source>
</evidence>
<accession>A0A8J7YXH0</accession>
<keyword evidence="4 6" id="KW-0689">Ribosomal protein</keyword>
<dbReference type="CDD" id="cd00364">
    <property type="entry name" value="Ribosomal_uS17"/>
    <property type="match status" value="1"/>
</dbReference>
<evidence type="ECO:0000256" key="3">
    <source>
        <dbReference type="ARBA" id="ARBA00022884"/>
    </source>
</evidence>
<dbReference type="NCBIfam" id="TIGR03630">
    <property type="entry name" value="uS17_arch"/>
    <property type="match status" value="1"/>
</dbReference>
<evidence type="ECO:0000256" key="1">
    <source>
        <dbReference type="ARBA" id="ARBA00010254"/>
    </source>
</evidence>
<name>A0A8J7YXH0_9ARCH</name>
<dbReference type="GO" id="GO:0003735">
    <property type="term" value="F:structural constituent of ribosome"/>
    <property type="evidence" value="ECO:0007669"/>
    <property type="project" value="UniProtKB-UniRule"/>
</dbReference>
<dbReference type="SUPFAM" id="SSF50249">
    <property type="entry name" value="Nucleic acid-binding proteins"/>
    <property type="match status" value="1"/>
</dbReference>
<dbReference type="Pfam" id="PF00366">
    <property type="entry name" value="Ribosomal_S17"/>
    <property type="match status" value="1"/>
</dbReference>
<keyword evidence="5 6" id="KW-0687">Ribonucleoprotein</keyword>
<evidence type="ECO:0000256" key="2">
    <source>
        <dbReference type="ARBA" id="ARBA00022730"/>
    </source>
</evidence>
<evidence type="ECO:0000256" key="6">
    <source>
        <dbReference type="HAMAP-Rule" id="MF_01345"/>
    </source>
</evidence>
<dbReference type="HAMAP" id="MF_01345_A">
    <property type="entry name" value="Ribosomal_uS17_A"/>
    <property type="match status" value="1"/>
</dbReference>
<organism evidence="9 10">
    <name type="scientific">Candidatus Sysuiplasma superficiale</name>
    <dbReference type="NCBI Taxonomy" id="2823368"/>
    <lineage>
        <taxon>Archaea</taxon>
        <taxon>Methanobacteriati</taxon>
        <taxon>Thermoplasmatota</taxon>
        <taxon>Thermoplasmata</taxon>
        <taxon>Candidatus Sysuiplasmatales</taxon>
        <taxon>Candidatus Sysuiplasmataceae</taxon>
        <taxon>Candidatus Sysuiplasma</taxon>
    </lineage>
</organism>
<dbReference type="GO" id="GO:0006412">
    <property type="term" value="P:translation"/>
    <property type="evidence" value="ECO:0007669"/>
    <property type="project" value="UniProtKB-UniRule"/>
</dbReference>
<dbReference type="GO" id="GO:0019843">
    <property type="term" value="F:rRNA binding"/>
    <property type="evidence" value="ECO:0007669"/>
    <property type="project" value="UniProtKB-UniRule"/>
</dbReference>
<dbReference type="GO" id="GO:0022627">
    <property type="term" value="C:cytosolic small ribosomal subunit"/>
    <property type="evidence" value="ECO:0007669"/>
    <property type="project" value="UniProtKB-UniRule"/>
</dbReference>